<evidence type="ECO:0000313" key="2">
    <source>
        <dbReference type="Proteomes" id="UP000800039"/>
    </source>
</evidence>
<keyword evidence="2" id="KW-1185">Reference proteome</keyword>
<proteinExistence type="predicted"/>
<dbReference type="RefSeq" id="XP_040788180.1">
    <property type="nucleotide sequence ID" value="XM_040927444.1"/>
</dbReference>
<dbReference type="Proteomes" id="UP000800039">
    <property type="component" value="Unassembled WGS sequence"/>
</dbReference>
<name>A0A9P4L8R2_9PLEO</name>
<dbReference type="GeneID" id="63844697"/>
<dbReference type="OrthoDB" id="3799620at2759"/>
<organism evidence="1 2">
    <name type="scientific">Cucurbitaria berberidis CBS 394.84</name>
    <dbReference type="NCBI Taxonomy" id="1168544"/>
    <lineage>
        <taxon>Eukaryota</taxon>
        <taxon>Fungi</taxon>
        <taxon>Dikarya</taxon>
        <taxon>Ascomycota</taxon>
        <taxon>Pezizomycotina</taxon>
        <taxon>Dothideomycetes</taxon>
        <taxon>Pleosporomycetidae</taxon>
        <taxon>Pleosporales</taxon>
        <taxon>Pleosporineae</taxon>
        <taxon>Cucurbitariaceae</taxon>
        <taxon>Cucurbitaria</taxon>
    </lineage>
</organism>
<feature type="non-terminal residue" evidence="1">
    <location>
        <position position="200"/>
    </location>
</feature>
<accession>A0A9P4L8R2</accession>
<gene>
    <name evidence="1" type="ORF">K460DRAFT_258971</name>
</gene>
<comment type="caution">
    <text evidence="1">The sequence shown here is derived from an EMBL/GenBank/DDBJ whole genome shotgun (WGS) entry which is preliminary data.</text>
</comment>
<reference evidence="1" key="1">
    <citation type="submission" date="2020-01" db="EMBL/GenBank/DDBJ databases">
        <authorList>
            <consortium name="DOE Joint Genome Institute"/>
            <person name="Haridas S."/>
            <person name="Albert R."/>
            <person name="Binder M."/>
            <person name="Bloem J."/>
            <person name="Labutti K."/>
            <person name="Salamov A."/>
            <person name="Andreopoulos B."/>
            <person name="Baker S.E."/>
            <person name="Barry K."/>
            <person name="Bills G."/>
            <person name="Bluhm B.H."/>
            <person name="Cannon C."/>
            <person name="Castanera R."/>
            <person name="Culley D.E."/>
            <person name="Daum C."/>
            <person name="Ezra D."/>
            <person name="Gonzalez J.B."/>
            <person name="Henrissat B."/>
            <person name="Kuo A."/>
            <person name="Liang C."/>
            <person name="Lipzen A."/>
            <person name="Lutzoni F."/>
            <person name="Magnuson J."/>
            <person name="Mondo S."/>
            <person name="Nolan M."/>
            <person name="Ohm R."/>
            <person name="Pangilinan J."/>
            <person name="Park H.-J."/>
            <person name="Ramirez L."/>
            <person name="Alfaro M."/>
            <person name="Sun H."/>
            <person name="Tritt A."/>
            <person name="Yoshinaga Y."/>
            <person name="Zwiers L.-H."/>
            <person name="Turgeon B.G."/>
            <person name="Goodwin S.B."/>
            <person name="Spatafora J.W."/>
            <person name="Crous P.W."/>
            <person name="Grigoriev I.V."/>
        </authorList>
    </citation>
    <scope>NUCLEOTIDE SEQUENCE</scope>
    <source>
        <strain evidence="1">CBS 394.84</strain>
    </source>
</reference>
<feature type="non-terminal residue" evidence="1">
    <location>
        <position position="1"/>
    </location>
</feature>
<dbReference type="EMBL" id="ML976616">
    <property type="protein sequence ID" value="KAF1845617.1"/>
    <property type="molecule type" value="Genomic_DNA"/>
</dbReference>
<protein>
    <submittedName>
        <fullName evidence="1">Uncharacterized protein</fullName>
    </submittedName>
</protein>
<sequence>FFELPRELRDLVYHFLWYDYPDLAVLYRGKWCVVGYQTMNALSTKGQIQQRSHRLPAWLFINKLFHKEAIFALNERAEWTWFPYWRHQPGAGSSTLFGPSTSQLVTLKLGDLAPTSRQPFVMESLAERARSLNQSCRNLIDDHRHISADMLASEKPQDLHIWFDLPEDADEDTFECFANMDLEFLELFQRIQLRDLVIYV</sequence>
<dbReference type="AlphaFoldDB" id="A0A9P4L8R2"/>
<evidence type="ECO:0000313" key="1">
    <source>
        <dbReference type="EMBL" id="KAF1845617.1"/>
    </source>
</evidence>